<reference evidence="3" key="1">
    <citation type="submission" date="2012-11" db="EMBL/GenBank/DDBJ databases">
        <authorList>
            <person name="Lucero-Rivera Y.E."/>
            <person name="Tovar-Ramirez D."/>
        </authorList>
    </citation>
    <scope>NUCLEOTIDE SEQUENCE [LARGE SCALE GENOMIC DNA]</scope>
    <source>
        <strain evidence="3">Araruama</strain>
    </source>
</reference>
<evidence type="ECO:0000313" key="3">
    <source>
        <dbReference type="Proteomes" id="UP000189670"/>
    </source>
</evidence>
<sequence length="378" mass="44459">MSTNFQINKGSNQMTLRFMQIHTFYTLYLHTLYQKNPSLKKASYQKQIQALLYDGFSVIHMYTPYMQQYGYETLLVIANNPFSQSQWLRENNMTIENENNWMLEIVQKQVETMKPDILYLSDSIAFDSHFLRKLSWKPRLVFGWRGSNIPSTTDWSDFDFILSHLSVCRKRALEIGSKSVEHFYPGFSPYLAEQVKDQPKLWDVVFSGQVSVLHQKRNQYINKVFQASVNKEKKFSTGFFLPPYKPGLLHPEIDKFNFGARWGLEMYRALKAGRIVINAEIDLACGEAGNMRLFETTGVGAFLLTEYHDNIHQYFEPGVEIETFKNENEMIEKIHYYLKNDAKRESIAMRGHQRCLKDYSMEKKSFCFQSDYSEVFLF</sequence>
<dbReference type="Proteomes" id="UP000189670">
    <property type="component" value="Unassembled WGS sequence"/>
</dbReference>
<protein>
    <recommendedName>
        <fullName evidence="1">Spore protein YkvP/CgeB glycosyl transferase-like domain-containing protein</fullName>
    </recommendedName>
</protein>
<evidence type="ECO:0000313" key="2">
    <source>
        <dbReference type="EMBL" id="ETR67608.1"/>
    </source>
</evidence>
<feature type="domain" description="Spore protein YkvP/CgeB glycosyl transferase-like" evidence="1">
    <location>
        <begin position="261"/>
        <end position="362"/>
    </location>
</feature>
<dbReference type="Pfam" id="PF13524">
    <property type="entry name" value="Glyco_trans_1_2"/>
    <property type="match status" value="1"/>
</dbReference>
<organism evidence="2 3">
    <name type="scientific">Candidatus Magnetoglobus multicellularis str. Araruama</name>
    <dbReference type="NCBI Taxonomy" id="890399"/>
    <lineage>
        <taxon>Bacteria</taxon>
        <taxon>Pseudomonadati</taxon>
        <taxon>Thermodesulfobacteriota</taxon>
        <taxon>Desulfobacteria</taxon>
        <taxon>Desulfobacterales</taxon>
        <taxon>Desulfobacteraceae</taxon>
        <taxon>Candidatus Magnetoglobus</taxon>
    </lineage>
</organism>
<dbReference type="EMBL" id="ATBP01001298">
    <property type="protein sequence ID" value="ETR67608.1"/>
    <property type="molecule type" value="Genomic_DNA"/>
</dbReference>
<accession>A0A1V1NYH6</accession>
<dbReference type="AlphaFoldDB" id="A0A1V1NYH6"/>
<name>A0A1V1NYH6_9BACT</name>
<dbReference type="InterPro" id="IPR055259">
    <property type="entry name" value="YkvP/CgeB_Glyco_trans-like"/>
</dbReference>
<gene>
    <name evidence="2" type="ORF">OMM_05050</name>
</gene>
<evidence type="ECO:0000259" key="1">
    <source>
        <dbReference type="Pfam" id="PF13524"/>
    </source>
</evidence>
<proteinExistence type="predicted"/>
<comment type="caution">
    <text evidence="2">The sequence shown here is derived from an EMBL/GenBank/DDBJ whole genome shotgun (WGS) entry which is preliminary data.</text>
</comment>